<dbReference type="Proteomes" id="UP001432062">
    <property type="component" value="Chromosome"/>
</dbReference>
<dbReference type="InterPro" id="IPR011990">
    <property type="entry name" value="TPR-like_helical_dom_sf"/>
</dbReference>
<keyword evidence="2" id="KW-1185">Reference proteome</keyword>
<organism evidence="1 2">
    <name type="scientific">Nocardia vinacea</name>
    <dbReference type="NCBI Taxonomy" id="96468"/>
    <lineage>
        <taxon>Bacteria</taxon>
        <taxon>Bacillati</taxon>
        <taxon>Actinomycetota</taxon>
        <taxon>Actinomycetes</taxon>
        <taxon>Mycobacteriales</taxon>
        <taxon>Nocardiaceae</taxon>
        <taxon>Nocardia</taxon>
    </lineage>
</organism>
<accession>A0ABZ1YS39</accession>
<evidence type="ECO:0000313" key="1">
    <source>
        <dbReference type="EMBL" id="WUV46080.1"/>
    </source>
</evidence>
<proteinExistence type="predicted"/>
<dbReference type="SUPFAM" id="SSF48452">
    <property type="entry name" value="TPR-like"/>
    <property type="match status" value="2"/>
</dbReference>
<sequence>MTRRSDPAATGGVIDGELPTTAGALALANLQAQIDGQQRMALAGGLDVGGRAELIELVALRGHILGCIADYEWAQARAEQLTHHRPADGVALIARARARATFHRFTDALGDLDKARRLGADPPVVDAEHAAILQAVGRYDEALTFMREAVKRRADFASVAALASLCAESGDVATAEHLFDESRDHYRGVSPIPLAQLYFRRAKMWLAQGNLPRGHSWLSAAHRRLPAYAPAQGHLAEVEAALGETDSAIARLHPLTISSDDPDYPAQLARILSEVGRVEEAREWRARAAARYDELVARHPEAFADHAAEFLLDAGADPHRALLLARRNLEVRQTPRAHELLSRATRAVDGARAGGRRRA</sequence>
<dbReference type="RefSeq" id="WP_327099339.1">
    <property type="nucleotide sequence ID" value="NZ_CP109149.1"/>
</dbReference>
<evidence type="ECO:0000313" key="2">
    <source>
        <dbReference type="Proteomes" id="UP001432062"/>
    </source>
</evidence>
<dbReference type="Gene3D" id="1.25.40.10">
    <property type="entry name" value="Tetratricopeptide repeat domain"/>
    <property type="match status" value="1"/>
</dbReference>
<dbReference type="EMBL" id="CP109441">
    <property type="protein sequence ID" value="WUV46080.1"/>
    <property type="molecule type" value="Genomic_DNA"/>
</dbReference>
<reference evidence="1" key="1">
    <citation type="submission" date="2022-10" db="EMBL/GenBank/DDBJ databases">
        <title>The complete genomes of actinobacterial strains from the NBC collection.</title>
        <authorList>
            <person name="Joergensen T.S."/>
            <person name="Alvarez Arevalo M."/>
            <person name="Sterndorff E.B."/>
            <person name="Faurdal D."/>
            <person name="Vuksanovic O."/>
            <person name="Mourched A.-S."/>
            <person name="Charusanti P."/>
            <person name="Shaw S."/>
            <person name="Blin K."/>
            <person name="Weber T."/>
        </authorList>
    </citation>
    <scope>NUCLEOTIDE SEQUENCE</scope>
    <source>
        <strain evidence="1">NBC_01482</strain>
    </source>
</reference>
<protein>
    <recommendedName>
        <fullName evidence="3">Tetratricopeptide repeat protein</fullName>
    </recommendedName>
</protein>
<gene>
    <name evidence="1" type="ORF">OG563_44610</name>
</gene>
<evidence type="ECO:0008006" key="3">
    <source>
        <dbReference type="Google" id="ProtNLM"/>
    </source>
</evidence>
<name>A0ABZ1YS39_9NOCA</name>